<dbReference type="GO" id="GO:0003746">
    <property type="term" value="F:translation elongation factor activity"/>
    <property type="evidence" value="ECO:0007669"/>
    <property type="project" value="UniProtKB-KW"/>
</dbReference>
<dbReference type="Pfam" id="PF01272">
    <property type="entry name" value="GreA_GreB"/>
    <property type="match status" value="1"/>
</dbReference>
<name>A0A934R7G1_9BACT</name>
<comment type="caution">
    <text evidence="2">The sequence shown here is derived from an EMBL/GenBank/DDBJ whole genome shotgun (WGS) entry which is preliminary data.</text>
</comment>
<evidence type="ECO:0000313" key="2">
    <source>
        <dbReference type="EMBL" id="MBK1818427.1"/>
    </source>
</evidence>
<accession>A0A934R7G1</accession>
<keyword evidence="3" id="KW-1185">Reference proteome</keyword>
<protein>
    <submittedName>
        <fullName evidence="2">GreA/GreB family elongation factor</fullName>
    </submittedName>
</protein>
<dbReference type="RefSeq" id="WP_200353373.1">
    <property type="nucleotide sequence ID" value="NZ_BAABHZ010000002.1"/>
</dbReference>
<reference evidence="2" key="1">
    <citation type="submission" date="2021-01" db="EMBL/GenBank/DDBJ databases">
        <title>Modified the classification status of verrucomicrobia.</title>
        <authorList>
            <person name="Feng X."/>
        </authorList>
    </citation>
    <scope>NUCLEOTIDE SEQUENCE</scope>
    <source>
        <strain evidence="2">JCM 18052</strain>
    </source>
</reference>
<dbReference type="EMBL" id="JAENIK010000013">
    <property type="protein sequence ID" value="MBK1818427.1"/>
    <property type="molecule type" value="Genomic_DNA"/>
</dbReference>
<dbReference type="SUPFAM" id="SSF54534">
    <property type="entry name" value="FKBP-like"/>
    <property type="match status" value="1"/>
</dbReference>
<evidence type="ECO:0000259" key="1">
    <source>
        <dbReference type="Pfam" id="PF01272"/>
    </source>
</evidence>
<gene>
    <name evidence="2" type="ORF">JIN84_22605</name>
</gene>
<keyword evidence="2" id="KW-0251">Elongation factor</keyword>
<dbReference type="InterPro" id="IPR001437">
    <property type="entry name" value="Tscrpt_elong_fac_GreA/B_C"/>
</dbReference>
<feature type="domain" description="Transcription elongation factor GreA/GreB C-terminal" evidence="1">
    <location>
        <begin position="57"/>
        <end position="127"/>
    </location>
</feature>
<dbReference type="Proteomes" id="UP000600139">
    <property type="component" value="Unassembled WGS sequence"/>
</dbReference>
<dbReference type="InterPro" id="IPR036953">
    <property type="entry name" value="GreA/GreB_C_sf"/>
</dbReference>
<sequence length="131" mass="14841">MKPLILLNEADQSCLHSIIHRNSRPPYPDPEQADRLNHLLASSRPPTAGEKLLTHVEIGDHTTLISPLDSQDYYKFRIVMPDEADIDLDHISIFTPIAAAVLGRPVGEMVEWETPIGQRRMRIIAVRKQET</sequence>
<dbReference type="GO" id="GO:0032784">
    <property type="term" value="P:regulation of DNA-templated transcription elongation"/>
    <property type="evidence" value="ECO:0007669"/>
    <property type="project" value="InterPro"/>
</dbReference>
<dbReference type="Gene3D" id="3.10.50.30">
    <property type="entry name" value="Transcription elongation factor, GreA/GreB, C-terminal domain"/>
    <property type="match status" value="1"/>
</dbReference>
<evidence type="ECO:0000313" key="3">
    <source>
        <dbReference type="Proteomes" id="UP000600139"/>
    </source>
</evidence>
<dbReference type="AlphaFoldDB" id="A0A934R7G1"/>
<proteinExistence type="predicted"/>
<organism evidence="2 3">
    <name type="scientific">Luteolibacter yonseiensis</name>
    <dbReference type="NCBI Taxonomy" id="1144680"/>
    <lineage>
        <taxon>Bacteria</taxon>
        <taxon>Pseudomonadati</taxon>
        <taxon>Verrucomicrobiota</taxon>
        <taxon>Verrucomicrobiia</taxon>
        <taxon>Verrucomicrobiales</taxon>
        <taxon>Verrucomicrobiaceae</taxon>
        <taxon>Luteolibacter</taxon>
    </lineage>
</organism>
<keyword evidence="2" id="KW-0648">Protein biosynthesis</keyword>
<dbReference type="GO" id="GO:0003677">
    <property type="term" value="F:DNA binding"/>
    <property type="evidence" value="ECO:0007669"/>
    <property type="project" value="InterPro"/>
</dbReference>